<accession>A0A7K1UR80</accession>
<comment type="caution">
    <text evidence="1">The sequence shown here is derived from an EMBL/GenBank/DDBJ whole genome shotgun (WGS) entry which is preliminary data.</text>
</comment>
<keyword evidence="2" id="KW-1185">Reference proteome</keyword>
<dbReference type="EMBL" id="WRPP01000001">
    <property type="protein sequence ID" value="MVU76855.1"/>
    <property type="molecule type" value="Genomic_DNA"/>
</dbReference>
<dbReference type="AlphaFoldDB" id="A0A7K1UR80"/>
<protein>
    <submittedName>
        <fullName evidence="1">Uncharacterized protein</fullName>
    </submittedName>
</protein>
<reference evidence="1 2" key="1">
    <citation type="submission" date="2019-12" db="EMBL/GenBank/DDBJ databases">
        <title>Nocardia sp. nov. ET3-3 isolated from soil.</title>
        <authorList>
            <person name="Kanchanasin P."/>
            <person name="Tanasupawat S."/>
            <person name="Yuki M."/>
            <person name="Kudo T."/>
        </authorList>
    </citation>
    <scope>NUCLEOTIDE SEQUENCE [LARGE SCALE GENOMIC DNA]</scope>
    <source>
        <strain evidence="1 2">ET3-3</strain>
    </source>
</reference>
<organism evidence="1 2">
    <name type="scientific">Nocardia terrae</name>
    <dbReference type="NCBI Taxonomy" id="2675851"/>
    <lineage>
        <taxon>Bacteria</taxon>
        <taxon>Bacillati</taxon>
        <taxon>Actinomycetota</taxon>
        <taxon>Actinomycetes</taxon>
        <taxon>Mycobacteriales</taxon>
        <taxon>Nocardiaceae</taxon>
        <taxon>Nocardia</taxon>
    </lineage>
</organism>
<proteinExistence type="predicted"/>
<dbReference type="RefSeq" id="WP_157355627.1">
    <property type="nucleotide sequence ID" value="NZ_WRPP01000001.1"/>
</dbReference>
<dbReference type="Proteomes" id="UP000466794">
    <property type="component" value="Unassembled WGS sequence"/>
</dbReference>
<gene>
    <name evidence="1" type="ORF">GPX89_06290</name>
</gene>
<name>A0A7K1UR80_9NOCA</name>
<sequence length="68" mass="7356">MHPIAGHIAVKAVRAQANSALPGAPVLPDPPHKARLRKHVAAFLRGSAQRRTRLADRLDPRLAEPIPC</sequence>
<evidence type="ECO:0000313" key="1">
    <source>
        <dbReference type="EMBL" id="MVU76855.1"/>
    </source>
</evidence>
<evidence type="ECO:0000313" key="2">
    <source>
        <dbReference type="Proteomes" id="UP000466794"/>
    </source>
</evidence>